<keyword evidence="4" id="KW-1185">Reference proteome</keyword>
<feature type="region of interest" description="Disordered" evidence="1">
    <location>
        <begin position="149"/>
        <end position="170"/>
    </location>
</feature>
<feature type="chain" id="PRO_5046193744" description="Lipoprotein" evidence="2">
    <location>
        <begin position="22"/>
        <end position="170"/>
    </location>
</feature>
<accession>A0ABS3RQ24</accession>
<protein>
    <recommendedName>
        <fullName evidence="5">Lipoprotein</fullName>
    </recommendedName>
</protein>
<name>A0ABS3RQ24_9ACTN</name>
<reference evidence="3 4" key="1">
    <citation type="submission" date="2021-03" db="EMBL/GenBank/DDBJ databases">
        <title>Actinomadura violae sp. nov., isolated from lichen in Thailand.</title>
        <authorList>
            <person name="Kanchanasin P."/>
            <person name="Saeng-In P."/>
            <person name="Phongsopitanun W."/>
            <person name="Yuki M."/>
            <person name="Kudo T."/>
            <person name="Ohkuma M."/>
            <person name="Tanasupawat S."/>
        </authorList>
    </citation>
    <scope>NUCLEOTIDE SEQUENCE [LARGE SCALE GENOMIC DNA]</scope>
    <source>
        <strain evidence="3 4">LCR2-06</strain>
    </source>
</reference>
<comment type="caution">
    <text evidence="3">The sequence shown here is derived from an EMBL/GenBank/DDBJ whole genome shotgun (WGS) entry which is preliminary data.</text>
</comment>
<feature type="signal peptide" evidence="2">
    <location>
        <begin position="1"/>
        <end position="21"/>
    </location>
</feature>
<evidence type="ECO:0000313" key="4">
    <source>
        <dbReference type="Proteomes" id="UP000680206"/>
    </source>
</evidence>
<evidence type="ECO:0008006" key="5">
    <source>
        <dbReference type="Google" id="ProtNLM"/>
    </source>
</evidence>
<sequence>MRLRTQGALAALPLVVALALAGCGSKDGGDGGVASAGGAKPSAAAKSADPNAMGVKFAQCMREHGVPMDDPQDGRMTMKLDGKTPKETVDKAQEACRRFNPMENGAAKPDPKMQEKVREFAACMRKNGVEDFPDPKPGQQGIMMDKKLSEDPDFNDAQQKCKDIMAGGPK</sequence>
<gene>
    <name evidence="3" type="ORF">J4709_14650</name>
</gene>
<dbReference type="EMBL" id="JAGEPF010000008">
    <property type="protein sequence ID" value="MBO2458816.1"/>
    <property type="molecule type" value="Genomic_DNA"/>
</dbReference>
<feature type="region of interest" description="Disordered" evidence="1">
    <location>
        <begin position="64"/>
        <end position="88"/>
    </location>
</feature>
<evidence type="ECO:0000256" key="1">
    <source>
        <dbReference type="SAM" id="MobiDB-lite"/>
    </source>
</evidence>
<evidence type="ECO:0000256" key="2">
    <source>
        <dbReference type="SAM" id="SignalP"/>
    </source>
</evidence>
<dbReference type="PROSITE" id="PS51257">
    <property type="entry name" value="PROKAR_LIPOPROTEIN"/>
    <property type="match status" value="1"/>
</dbReference>
<keyword evidence="2" id="KW-0732">Signal</keyword>
<dbReference type="RefSeq" id="WP_208241022.1">
    <property type="nucleotide sequence ID" value="NZ_JAGEPF010000008.1"/>
</dbReference>
<dbReference type="Proteomes" id="UP000680206">
    <property type="component" value="Unassembled WGS sequence"/>
</dbReference>
<organism evidence="3 4">
    <name type="scientific">Actinomadura violacea</name>
    <dbReference type="NCBI Taxonomy" id="2819934"/>
    <lineage>
        <taxon>Bacteria</taxon>
        <taxon>Bacillati</taxon>
        <taxon>Actinomycetota</taxon>
        <taxon>Actinomycetes</taxon>
        <taxon>Streptosporangiales</taxon>
        <taxon>Thermomonosporaceae</taxon>
        <taxon>Actinomadura</taxon>
    </lineage>
</organism>
<proteinExistence type="predicted"/>
<evidence type="ECO:0000313" key="3">
    <source>
        <dbReference type="EMBL" id="MBO2458816.1"/>
    </source>
</evidence>